<sequence length="212" mass="23137">MINLNSKNGNQYHLLDFANLNERGLMPLKKAIELNGVEIAKVSPAGTARRKDGVAMRTFGLKFMDEQEVSVQVNETGDVSAINLNKKAVPYIGAKNLSELAKVIASAIQVNSVAFAKSLARKLARAEKPQGGQAKKPGVKSNAQRLAEQSERIDAAKASIVTAQQFYAEREQSAVATKKQIESAQTELKSEQARNRQLKGELESLQGQHHDE</sequence>
<evidence type="ECO:0000313" key="3">
    <source>
        <dbReference type="EMBL" id="MEY8773010.1"/>
    </source>
</evidence>
<dbReference type="EMBL" id="JBGFFX010000017">
    <property type="protein sequence ID" value="MEY8773010.1"/>
    <property type="molecule type" value="Genomic_DNA"/>
</dbReference>
<dbReference type="Pfam" id="PF18788">
    <property type="entry name" value="DarA_N"/>
    <property type="match status" value="1"/>
</dbReference>
<feature type="domain" description="Defence against restriction A N-terminal" evidence="2">
    <location>
        <begin position="22"/>
        <end position="112"/>
    </location>
</feature>
<name>A0ABV4EDK7_9GAMM</name>
<dbReference type="RefSeq" id="WP_369896639.1">
    <property type="nucleotide sequence ID" value="NZ_JBGFFX010000017.1"/>
</dbReference>
<feature type="region of interest" description="Disordered" evidence="1">
    <location>
        <begin position="177"/>
        <end position="212"/>
    </location>
</feature>
<dbReference type="Proteomes" id="UP001565243">
    <property type="component" value="Unassembled WGS sequence"/>
</dbReference>
<reference evidence="3 4" key="1">
    <citation type="submission" date="2024-07" db="EMBL/GenBank/DDBJ databases">
        <authorList>
            <person name="Hebao G."/>
        </authorList>
    </citation>
    <scope>NUCLEOTIDE SEQUENCE [LARGE SCALE GENOMIC DNA]</scope>
    <source>
        <strain evidence="3 4">ACCC 02193</strain>
    </source>
</reference>
<proteinExistence type="predicted"/>
<keyword evidence="4" id="KW-1185">Reference proteome</keyword>
<gene>
    <name evidence="3" type="ORF">AB6T85_21605</name>
</gene>
<evidence type="ECO:0000259" key="2">
    <source>
        <dbReference type="Pfam" id="PF18788"/>
    </source>
</evidence>
<feature type="compositionally biased region" description="Basic and acidic residues" evidence="1">
    <location>
        <begin position="188"/>
        <end position="212"/>
    </location>
</feature>
<dbReference type="InterPro" id="IPR041140">
    <property type="entry name" value="DarA_N"/>
</dbReference>
<evidence type="ECO:0000313" key="4">
    <source>
        <dbReference type="Proteomes" id="UP001565243"/>
    </source>
</evidence>
<organism evidence="3 4">
    <name type="scientific">Erwinia aeris</name>
    <dbReference type="NCBI Taxonomy" id="3239803"/>
    <lineage>
        <taxon>Bacteria</taxon>
        <taxon>Pseudomonadati</taxon>
        <taxon>Pseudomonadota</taxon>
        <taxon>Gammaproteobacteria</taxon>
        <taxon>Enterobacterales</taxon>
        <taxon>Erwiniaceae</taxon>
        <taxon>Erwinia</taxon>
    </lineage>
</organism>
<feature type="region of interest" description="Disordered" evidence="1">
    <location>
        <begin position="126"/>
        <end position="150"/>
    </location>
</feature>
<protein>
    <recommendedName>
        <fullName evidence="2">Defence against restriction A N-terminal domain-containing protein</fullName>
    </recommendedName>
</protein>
<accession>A0ABV4EDK7</accession>
<comment type="caution">
    <text evidence="3">The sequence shown here is derived from an EMBL/GenBank/DDBJ whole genome shotgun (WGS) entry which is preliminary data.</text>
</comment>
<evidence type="ECO:0000256" key="1">
    <source>
        <dbReference type="SAM" id="MobiDB-lite"/>
    </source>
</evidence>